<feature type="region of interest" description="Disordered" evidence="3">
    <location>
        <begin position="205"/>
        <end position="226"/>
    </location>
</feature>
<feature type="region of interest" description="Disordered" evidence="3">
    <location>
        <begin position="479"/>
        <end position="500"/>
    </location>
</feature>
<feature type="region of interest" description="Disordered" evidence="3">
    <location>
        <begin position="530"/>
        <end position="558"/>
    </location>
</feature>
<evidence type="ECO:0000256" key="2">
    <source>
        <dbReference type="ARBA" id="ARBA00023242"/>
    </source>
</evidence>
<organism evidence="5 6">
    <name type="scientific">Globisporangium ultimum (strain ATCC 200006 / CBS 805.95 / DAOM BR144)</name>
    <name type="common">Pythium ultimum</name>
    <dbReference type="NCBI Taxonomy" id="431595"/>
    <lineage>
        <taxon>Eukaryota</taxon>
        <taxon>Sar</taxon>
        <taxon>Stramenopiles</taxon>
        <taxon>Oomycota</taxon>
        <taxon>Peronosporomycetes</taxon>
        <taxon>Pythiales</taxon>
        <taxon>Pythiaceae</taxon>
        <taxon>Globisporangium</taxon>
    </lineage>
</organism>
<evidence type="ECO:0000313" key="6">
    <source>
        <dbReference type="Proteomes" id="UP000019132"/>
    </source>
</evidence>
<dbReference type="Proteomes" id="UP000019132">
    <property type="component" value="Unassembled WGS sequence"/>
</dbReference>
<dbReference type="EMBL" id="GL376634">
    <property type="status" value="NOT_ANNOTATED_CDS"/>
    <property type="molecule type" value="Genomic_DNA"/>
</dbReference>
<proteinExistence type="predicted"/>
<feature type="compositionally biased region" description="Basic and acidic residues" evidence="3">
    <location>
        <begin position="534"/>
        <end position="545"/>
    </location>
</feature>
<reference evidence="5" key="3">
    <citation type="submission" date="2015-02" db="UniProtKB">
        <authorList>
            <consortium name="EnsemblProtists"/>
        </authorList>
    </citation>
    <scope>IDENTIFICATION</scope>
    <source>
        <strain evidence="5">DAOM BR144</strain>
    </source>
</reference>
<feature type="domain" description="DIRP" evidence="4">
    <location>
        <begin position="296"/>
        <end position="405"/>
    </location>
</feature>
<comment type="subcellular location">
    <subcellularLocation>
        <location evidence="1">Nucleus</location>
    </subcellularLocation>
</comment>
<reference evidence="6" key="2">
    <citation type="submission" date="2010-04" db="EMBL/GenBank/DDBJ databases">
        <authorList>
            <person name="Buell R."/>
            <person name="Hamilton J."/>
            <person name="Hostetler J."/>
        </authorList>
    </citation>
    <scope>NUCLEOTIDE SEQUENCE [LARGE SCALE GENOMIC DNA]</scope>
    <source>
        <strain evidence="6">DAOM:BR144</strain>
    </source>
</reference>
<dbReference type="GO" id="GO:0006351">
    <property type="term" value="P:DNA-templated transcription"/>
    <property type="evidence" value="ECO:0007669"/>
    <property type="project" value="InterPro"/>
</dbReference>
<dbReference type="InterPro" id="IPR010561">
    <property type="entry name" value="LIN-9/ALY1"/>
</dbReference>
<name>K3WA22_GLOUD</name>
<dbReference type="AlphaFoldDB" id="K3WA22"/>
<sequence>MRDNLGPRWSSKELRTFYILLRAQGGERIQWEKLQEKLPQRSAAMIRALFDTHRGYLALPGASVDDFCTIAADYHKKIEERSLSRTIAGASGGGGDAVADSMDVKMESIDNEELQAGHDDVAMHQDQQLDATDDGTAVSSVVNRIRKRDVSLTPTTNAIASATTALQSSSKKDKVKKRRLDRLLAWDAAGDQLEKQAQMQLQIKSEDEGERALSGPVTSQSLDAGARRSRHAKVRMHVFILAVPPKVSAMLIPLLLLFDQRKQKSVVPWRVMQKDPSLLRLHGYLKKLDLPWFYWFYSFVDVDFFNHNEFVECLERMGLGKVSITDNVIFLQILAAARPIWSSVRASMGRPRRLSQLFFAQEKAKLESYRMVKRALVAQKAPESWPFTCLAPVEYGANVIVRLANPHRFAFGIVLHYVSGEDGVCTVKLATSAESEPIVCSLDSVMVLERTFFKEEVPERADSSTTLQQEVSTVNGVSQSTFAGTTHGNTGASGWRNSPKRRQDTIRAIIAVKDLLHRKEQLVSALTKMNATVRSEREQEREANRHTGRGSGDSSVGAGHQSLYSDDVLSTASILPSILQRQYAWLVVNLDLTNCHLQDALVRLQACARQRVFCSSAPLLFSIYESQGGDDENDAFASRAERETSSDHNGSLSLEHMKWAVSFLALSQKKAEALVAASIPTTGSSDAAARDTHEAIDTAVPQSQGLPDDTKQLIAMCLCFMSVVRRGTSTTSPRIPALVTQKLMERLLELLEPRYDGNMDLYAELRAAAEGVIPTLHGASSM</sequence>
<keyword evidence="6" id="KW-1185">Reference proteome</keyword>
<dbReference type="InterPro" id="IPR033471">
    <property type="entry name" value="DIRP"/>
</dbReference>
<dbReference type="Pfam" id="PF06584">
    <property type="entry name" value="DIRP"/>
    <property type="match status" value="1"/>
</dbReference>
<dbReference type="HOGENOM" id="CLU_376212_0_0_1"/>
<dbReference type="SMART" id="SM01135">
    <property type="entry name" value="DIRP"/>
    <property type="match status" value="1"/>
</dbReference>
<evidence type="ECO:0000259" key="4">
    <source>
        <dbReference type="SMART" id="SM01135"/>
    </source>
</evidence>
<protein>
    <recommendedName>
        <fullName evidence="4">DIRP domain-containing protein</fullName>
    </recommendedName>
</protein>
<dbReference type="OMA" id="RPIWSSV"/>
<dbReference type="GO" id="GO:0017053">
    <property type="term" value="C:transcription repressor complex"/>
    <property type="evidence" value="ECO:0007669"/>
    <property type="project" value="InterPro"/>
</dbReference>
<dbReference type="GO" id="GO:0051726">
    <property type="term" value="P:regulation of cell cycle"/>
    <property type="evidence" value="ECO:0007669"/>
    <property type="project" value="TreeGrafter"/>
</dbReference>
<evidence type="ECO:0000256" key="3">
    <source>
        <dbReference type="SAM" id="MobiDB-lite"/>
    </source>
</evidence>
<dbReference type="PANTHER" id="PTHR21689">
    <property type="entry name" value="LIN-9"/>
    <property type="match status" value="1"/>
</dbReference>
<evidence type="ECO:0000313" key="5">
    <source>
        <dbReference type="EnsemblProtists" id="PYU1_T001813"/>
    </source>
</evidence>
<dbReference type="GO" id="GO:0005654">
    <property type="term" value="C:nucleoplasm"/>
    <property type="evidence" value="ECO:0007669"/>
    <property type="project" value="TreeGrafter"/>
</dbReference>
<accession>K3WA22</accession>
<dbReference type="InParanoid" id="K3WA22"/>
<dbReference type="STRING" id="431595.K3WA22"/>
<dbReference type="VEuPathDB" id="FungiDB:PYU1_G001812"/>
<dbReference type="eggNOG" id="KOG1019">
    <property type="taxonomic scope" value="Eukaryota"/>
</dbReference>
<dbReference type="PANTHER" id="PTHR21689:SF2">
    <property type="entry name" value="PROTEIN LIN-9 HOMOLOG"/>
    <property type="match status" value="1"/>
</dbReference>
<dbReference type="GO" id="GO:0006357">
    <property type="term" value="P:regulation of transcription by RNA polymerase II"/>
    <property type="evidence" value="ECO:0007669"/>
    <property type="project" value="TreeGrafter"/>
</dbReference>
<keyword evidence="2" id="KW-0539">Nucleus</keyword>
<reference evidence="6" key="1">
    <citation type="journal article" date="2010" name="Genome Biol.">
        <title>Genome sequence of the necrotrophic plant pathogen Pythium ultimum reveals original pathogenicity mechanisms and effector repertoire.</title>
        <authorList>
            <person name="Levesque C.A."/>
            <person name="Brouwer H."/>
            <person name="Cano L."/>
            <person name="Hamilton J.P."/>
            <person name="Holt C."/>
            <person name="Huitema E."/>
            <person name="Raffaele S."/>
            <person name="Robideau G.P."/>
            <person name="Thines M."/>
            <person name="Win J."/>
            <person name="Zerillo M.M."/>
            <person name="Beakes G.W."/>
            <person name="Boore J.L."/>
            <person name="Busam D."/>
            <person name="Dumas B."/>
            <person name="Ferriera S."/>
            <person name="Fuerstenberg S.I."/>
            <person name="Gachon C.M."/>
            <person name="Gaulin E."/>
            <person name="Govers F."/>
            <person name="Grenville-Briggs L."/>
            <person name="Horner N."/>
            <person name="Hostetler J."/>
            <person name="Jiang R.H."/>
            <person name="Johnson J."/>
            <person name="Krajaejun T."/>
            <person name="Lin H."/>
            <person name="Meijer H.J."/>
            <person name="Moore B."/>
            <person name="Morris P."/>
            <person name="Phuntmart V."/>
            <person name="Puiu D."/>
            <person name="Shetty J."/>
            <person name="Stajich J.E."/>
            <person name="Tripathy S."/>
            <person name="Wawra S."/>
            <person name="van West P."/>
            <person name="Whitty B.R."/>
            <person name="Coutinho P.M."/>
            <person name="Henrissat B."/>
            <person name="Martin F."/>
            <person name="Thomas P.D."/>
            <person name="Tyler B.M."/>
            <person name="De Vries R.P."/>
            <person name="Kamoun S."/>
            <person name="Yandell M."/>
            <person name="Tisserat N."/>
            <person name="Buell C.R."/>
        </authorList>
    </citation>
    <scope>NUCLEOTIDE SEQUENCE</scope>
    <source>
        <strain evidence="6">DAOM:BR144</strain>
    </source>
</reference>
<dbReference type="GO" id="GO:0003677">
    <property type="term" value="F:DNA binding"/>
    <property type="evidence" value="ECO:0007669"/>
    <property type="project" value="TreeGrafter"/>
</dbReference>
<dbReference type="EnsemblProtists" id="PYU1_T001813">
    <property type="protein sequence ID" value="PYU1_T001813"/>
    <property type="gene ID" value="PYU1_G001812"/>
</dbReference>
<feature type="compositionally biased region" description="Polar residues" evidence="3">
    <location>
        <begin position="479"/>
        <end position="496"/>
    </location>
</feature>
<evidence type="ECO:0000256" key="1">
    <source>
        <dbReference type="ARBA" id="ARBA00004123"/>
    </source>
</evidence>